<dbReference type="Proteomes" id="UP001652625">
    <property type="component" value="Chromosome 07"/>
</dbReference>
<accession>A0ABM4C974</accession>
<evidence type="ECO:0000313" key="1">
    <source>
        <dbReference type="Proteomes" id="UP001652625"/>
    </source>
</evidence>
<dbReference type="RefSeq" id="XP_065658205.1">
    <property type="nucleotide sequence ID" value="XM_065802133.1"/>
</dbReference>
<evidence type="ECO:0000313" key="2">
    <source>
        <dbReference type="RefSeq" id="XP_065658205.1"/>
    </source>
</evidence>
<keyword evidence="1" id="KW-1185">Reference proteome</keyword>
<proteinExistence type="predicted"/>
<protein>
    <submittedName>
        <fullName evidence="2">Uncharacterized protein LOC136082714</fullName>
    </submittedName>
</protein>
<sequence>MRKLEDRNRRNNIRIDGVQENEKETWEQAGKKIQLDSKFIYDKAIIAENLNCYFPNIGPNLAEKIPSSSSSYDLYLKTYDKVMNESKLDIYELRSALDSLKNNTSAGFDQISMHVVKSVFNIIESSLYQIFDLSIKSGTVSEKLKIARVSPIFKSGDDTSTSNYRPISVLPCFSKLLELIMYNRLNIYLTINNMFNKQFGF</sequence>
<reference evidence="2" key="1">
    <citation type="submission" date="2025-08" db="UniProtKB">
        <authorList>
            <consortium name="RefSeq"/>
        </authorList>
    </citation>
    <scope>IDENTIFICATION</scope>
</reference>
<dbReference type="PANTHER" id="PTHR33395">
    <property type="entry name" value="TRANSCRIPTASE, PUTATIVE-RELATED-RELATED"/>
    <property type="match status" value="1"/>
</dbReference>
<organism evidence="1 2">
    <name type="scientific">Hydra vulgaris</name>
    <name type="common">Hydra</name>
    <name type="synonym">Hydra attenuata</name>
    <dbReference type="NCBI Taxonomy" id="6087"/>
    <lineage>
        <taxon>Eukaryota</taxon>
        <taxon>Metazoa</taxon>
        <taxon>Cnidaria</taxon>
        <taxon>Hydrozoa</taxon>
        <taxon>Hydroidolina</taxon>
        <taxon>Anthoathecata</taxon>
        <taxon>Aplanulata</taxon>
        <taxon>Hydridae</taxon>
        <taxon>Hydra</taxon>
    </lineage>
</organism>
<name>A0ABM4C974_HYDVU</name>
<dbReference type="GeneID" id="136082714"/>
<dbReference type="PANTHER" id="PTHR33395:SF22">
    <property type="entry name" value="REVERSE TRANSCRIPTASE DOMAIN-CONTAINING PROTEIN"/>
    <property type="match status" value="1"/>
</dbReference>
<gene>
    <name evidence="2" type="primary">LOC136082714</name>
</gene>